<name>A0A6J7WUZ7_9CAUD</name>
<dbReference type="InterPro" id="IPR029063">
    <property type="entry name" value="SAM-dependent_MTases_sf"/>
</dbReference>
<gene>
    <name evidence="1" type="ORF">UFOVP245_194</name>
</gene>
<dbReference type="GO" id="GO:0032259">
    <property type="term" value="P:methylation"/>
    <property type="evidence" value="ECO:0007669"/>
    <property type="project" value="UniProtKB-KW"/>
</dbReference>
<keyword evidence="1" id="KW-0489">Methyltransferase</keyword>
<evidence type="ECO:0000313" key="1">
    <source>
        <dbReference type="EMBL" id="CAB5221580.1"/>
    </source>
</evidence>
<dbReference type="GO" id="GO:0008168">
    <property type="term" value="F:methyltransferase activity"/>
    <property type="evidence" value="ECO:0007669"/>
    <property type="project" value="UniProtKB-KW"/>
</dbReference>
<keyword evidence="1" id="KW-0808">Transferase</keyword>
<dbReference type="SUPFAM" id="SSF53335">
    <property type="entry name" value="S-adenosyl-L-methionine-dependent methyltransferases"/>
    <property type="match status" value="1"/>
</dbReference>
<proteinExistence type="predicted"/>
<protein>
    <submittedName>
        <fullName evidence="1">Methyltransferase domain containing protein</fullName>
    </submittedName>
</protein>
<dbReference type="Pfam" id="PF13578">
    <property type="entry name" value="Methyltransf_24"/>
    <property type="match status" value="1"/>
</dbReference>
<reference evidence="1" key="1">
    <citation type="submission" date="2020-05" db="EMBL/GenBank/DDBJ databases">
        <authorList>
            <person name="Chiriac C."/>
            <person name="Salcher M."/>
            <person name="Ghai R."/>
            <person name="Kavagutti S V."/>
        </authorList>
    </citation>
    <scope>NUCLEOTIDE SEQUENCE</scope>
</reference>
<dbReference type="Gene3D" id="3.40.50.150">
    <property type="entry name" value="Vaccinia Virus protein VP39"/>
    <property type="match status" value="1"/>
</dbReference>
<dbReference type="EMBL" id="LR798287">
    <property type="protein sequence ID" value="CAB5221580.1"/>
    <property type="molecule type" value="Genomic_DNA"/>
</dbReference>
<accession>A0A6J7WUZ7</accession>
<sequence length="193" mass="21859">MSKTLLDILHEEKLILDGNAETGTDKFTKHQYQHVYQPLFEPYKDKPIRLLEIGVYFGASLIIWDKFFSNADIVGVDIDINTSLRNTEGRINKDRTKIITCDAYTKLSADTLGMFDIIVDDGPHTLQSMKDCINLYLPKVNSGGVLVIEDIPHVEWYDELTPLIPKGMDFSKADLCAQGKGTIDSRMLVIYKD</sequence>
<organism evidence="1">
    <name type="scientific">uncultured Caudovirales phage</name>
    <dbReference type="NCBI Taxonomy" id="2100421"/>
    <lineage>
        <taxon>Viruses</taxon>
        <taxon>Duplodnaviria</taxon>
        <taxon>Heunggongvirae</taxon>
        <taxon>Uroviricota</taxon>
        <taxon>Caudoviricetes</taxon>
        <taxon>Peduoviridae</taxon>
        <taxon>Maltschvirus</taxon>
        <taxon>Maltschvirus maltsch</taxon>
    </lineage>
</organism>